<dbReference type="InterPro" id="IPR052523">
    <property type="entry name" value="Trichothecene_AcTrans"/>
</dbReference>
<dbReference type="SUPFAM" id="SSF55729">
    <property type="entry name" value="Acyl-CoA N-acyltransferases (Nat)"/>
    <property type="match status" value="1"/>
</dbReference>
<reference evidence="2" key="2">
    <citation type="submission" date="2021-04" db="EMBL/GenBank/DDBJ databases">
        <authorList>
            <person name="Gilroy R."/>
        </authorList>
    </citation>
    <scope>NUCLEOTIDE SEQUENCE</scope>
    <source>
        <strain evidence="2">ChiHjej13B12-24818</strain>
    </source>
</reference>
<sequence>MSDVDIMSVTADDADVADIAHLIAAAFNPLDVAAWLVADPGVRLQAMRGQFLIIAAHALEHGNIDMSSDGHGVAVWFDRTRPIPEPPQYSRRLRRACGHHTPRFETLDEAFEQHHPEKAHHHLAFLAVRSDFQGRGIGSALLEHHHDDLDADGIAGYLEASSQANRSLYARHGYAESGPVITLPEGPSLWPMWRQPQRD</sequence>
<dbReference type="Proteomes" id="UP000823823">
    <property type="component" value="Unassembled WGS sequence"/>
</dbReference>
<proteinExistence type="predicted"/>
<dbReference type="PROSITE" id="PS51186">
    <property type="entry name" value="GNAT"/>
    <property type="match status" value="1"/>
</dbReference>
<gene>
    <name evidence="2" type="ORF">H9786_12250</name>
</gene>
<dbReference type="AlphaFoldDB" id="A0A9D2LEP2"/>
<dbReference type="PANTHER" id="PTHR42791:SF1">
    <property type="entry name" value="N-ACETYLTRANSFERASE DOMAIN-CONTAINING PROTEIN"/>
    <property type="match status" value="1"/>
</dbReference>
<name>A0A9D2LEP2_9MICO</name>
<evidence type="ECO:0000313" key="2">
    <source>
        <dbReference type="EMBL" id="HJB11277.1"/>
    </source>
</evidence>
<organism evidence="2 3">
    <name type="scientific">Candidatus Brachybacterium merdavium</name>
    <dbReference type="NCBI Taxonomy" id="2838513"/>
    <lineage>
        <taxon>Bacteria</taxon>
        <taxon>Bacillati</taxon>
        <taxon>Actinomycetota</taxon>
        <taxon>Actinomycetes</taxon>
        <taxon>Micrococcales</taxon>
        <taxon>Dermabacteraceae</taxon>
        <taxon>Brachybacterium</taxon>
    </lineage>
</organism>
<dbReference type="EMBL" id="DWZH01000094">
    <property type="protein sequence ID" value="HJB11277.1"/>
    <property type="molecule type" value="Genomic_DNA"/>
</dbReference>
<protein>
    <submittedName>
        <fullName evidence="2">GNAT family N-acetyltransferase</fullName>
    </submittedName>
</protein>
<dbReference type="Pfam" id="PF13508">
    <property type="entry name" value="Acetyltransf_7"/>
    <property type="match status" value="1"/>
</dbReference>
<comment type="caution">
    <text evidence="2">The sequence shown here is derived from an EMBL/GenBank/DDBJ whole genome shotgun (WGS) entry which is preliminary data.</text>
</comment>
<dbReference type="PANTHER" id="PTHR42791">
    <property type="entry name" value="GNAT FAMILY ACETYLTRANSFERASE"/>
    <property type="match status" value="1"/>
</dbReference>
<dbReference type="GO" id="GO:0016747">
    <property type="term" value="F:acyltransferase activity, transferring groups other than amino-acyl groups"/>
    <property type="evidence" value="ECO:0007669"/>
    <property type="project" value="InterPro"/>
</dbReference>
<dbReference type="CDD" id="cd04301">
    <property type="entry name" value="NAT_SF"/>
    <property type="match status" value="1"/>
</dbReference>
<evidence type="ECO:0000313" key="3">
    <source>
        <dbReference type="Proteomes" id="UP000823823"/>
    </source>
</evidence>
<evidence type="ECO:0000259" key="1">
    <source>
        <dbReference type="PROSITE" id="PS51186"/>
    </source>
</evidence>
<accession>A0A9D2LEP2</accession>
<dbReference type="Gene3D" id="3.40.630.30">
    <property type="match status" value="1"/>
</dbReference>
<dbReference type="InterPro" id="IPR000182">
    <property type="entry name" value="GNAT_dom"/>
</dbReference>
<reference evidence="2" key="1">
    <citation type="journal article" date="2021" name="PeerJ">
        <title>Extensive microbial diversity within the chicken gut microbiome revealed by metagenomics and culture.</title>
        <authorList>
            <person name="Gilroy R."/>
            <person name="Ravi A."/>
            <person name="Getino M."/>
            <person name="Pursley I."/>
            <person name="Horton D.L."/>
            <person name="Alikhan N.F."/>
            <person name="Baker D."/>
            <person name="Gharbi K."/>
            <person name="Hall N."/>
            <person name="Watson M."/>
            <person name="Adriaenssens E.M."/>
            <person name="Foster-Nyarko E."/>
            <person name="Jarju S."/>
            <person name="Secka A."/>
            <person name="Antonio M."/>
            <person name="Oren A."/>
            <person name="Chaudhuri R.R."/>
            <person name="La Ragione R."/>
            <person name="Hildebrand F."/>
            <person name="Pallen M.J."/>
        </authorList>
    </citation>
    <scope>NUCLEOTIDE SEQUENCE</scope>
    <source>
        <strain evidence="2">ChiHjej13B12-24818</strain>
    </source>
</reference>
<feature type="domain" description="N-acetyltransferase" evidence="1">
    <location>
        <begin position="59"/>
        <end position="197"/>
    </location>
</feature>
<dbReference type="InterPro" id="IPR016181">
    <property type="entry name" value="Acyl_CoA_acyltransferase"/>
</dbReference>